<sequence>MSSYPQKFFHIRDQHTGNSYFVPLAHNSATYRGETPMPGTCRESFHPVNYAAPMQQDYRVPMQQDYRLQMKGTYDNSVQGIAPWNLF</sequence>
<dbReference type="Proteomes" id="UP000887116">
    <property type="component" value="Unassembled WGS sequence"/>
</dbReference>
<evidence type="ECO:0000313" key="2">
    <source>
        <dbReference type="Proteomes" id="UP000887116"/>
    </source>
</evidence>
<comment type="caution">
    <text evidence="1">The sequence shown here is derived from an EMBL/GenBank/DDBJ whole genome shotgun (WGS) entry which is preliminary data.</text>
</comment>
<accession>A0A8X6KA82</accession>
<evidence type="ECO:0000313" key="1">
    <source>
        <dbReference type="EMBL" id="GFQ70010.1"/>
    </source>
</evidence>
<gene>
    <name evidence="1" type="ORF">TNCT_307391</name>
</gene>
<dbReference type="AlphaFoldDB" id="A0A8X6KA82"/>
<dbReference type="EMBL" id="BMAO01030733">
    <property type="protein sequence ID" value="GFQ70010.1"/>
    <property type="molecule type" value="Genomic_DNA"/>
</dbReference>
<proteinExistence type="predicted"/>
<keyword evidence="2" id="KW-1185">Reference proteome</keyword>
<reference evidence="1" key="1">
    <citation type="submission" date="2020-07" db="EMBL/GenBank/DDBJ databases">
        <title>Multicomponent nature underlies the extraordinary mechanical properties of spider dragline silk.</title>
        <authorList>
            <person name="Kono N."/>
            <person name="Nakamura H."/>
            <person name="Mori M."/>
            <person name="Yoshida Y."/>
            <person name="Ohtoshi R."/>
            <person name="Malay A.D."/>
            <person name="Moran D.A.P."/>
            <person name="Tomita M."/>
            <person name="Numata K."/>
            <person name="Arakawa K."/>
        </authorList>
    </citation>
    <scope>NUCLEOTIDE SEQUENCE</scope>
</reference>
<name>A0A8X6KA82_TRICU</name>
<organism evidence="1 2">
    <name type="scientific">Trichonephila clavata</name>
    <name type="common">Joro spider</name>
    <name type="synonym">Nephila clavata</name>
    <dbReference type="NCBI Taxonomy" id="2740835"/>
    <lineage>
        <taxon>Eukaryota</taxon>
        <taxon>Metazoa</taxon>
        <taxon>Ecdysozoa</taxon>
        <taxon>Arthropoda</taxon>
        <taxon>Chelicerata</taxon>
        <taxon>Arachnida</taxon>
        <taxon>Araneae</taxon>
        <taxon>Araneomorphae</taxon>
        <taxon>Entelegynae</taxon>
        <taxon>Araneoidea</taxon>
        <taxon>Nephilidae</taxon>
        <taxon>Trichonephila</taxon>
    </lineage>
</organism>
<protein>
    <submittedName>
        <fullName evidence="1">Uncharacterized protein</fullName>
    </submittedName>
</protein>